<evidence type="ECO:0000256" key="1">
    <source>
        <dbReference type="SAM" id="Phobius"/>
    </source>
</evidence>
<reference evidence="3" key="1">
    <citation type="submission" date="2017-09" db="EMBL/GenBank/DDBJ databases">
        <title>Depth-based differentiation of microbial function through sediment-hosted aquifers and enrichment of novel symbionts in the deep terrestrial subsurface.</title>
        <authorList>
            <person name="Probst A.J."/>
            <person name="Ladd B."/>
            <person name="Jarett J.K."/>
            <person name="Geller-Mcgrath D.E."/>
            <person name="Sieber C.M.K."/>
            <person name="Emerson J.B."/>
            <person name="Anantharaman K."/>
            <person name="Thomas B.C."/>
            <person name="Malmstrom R."/>
            <person name="Stieglmeier M."/>
            <person name="Klingl A."/>
            <person name="Woyke T."/>
            <person name="Ryan C.M."/>
            <person name="Banfield J.F."/>
        </authorList>
    </citation>
    <scope>NUCLEOTIDE SEQUENCE [LARGE SCALE GENOMIC DNA]</scope>
</reference>
<name>A0A2M7V7T7_9BACT</name>
<dbReference type="Proteomes" id="UP000228568">
    <property type="component" value="Unassembled WGS sequence"/>
</dbReference>
<organism evidence="2 3">
    <name type="scientific">Candidatus Magasanikbacteria bacterium CG_4_10_14_0_2_um_filter_37_12</name>
    <dbReference type="NCBI Taxonomy" id="1974637"/>
    <lineage>
        <taxon>Bacteria</taxon>
        <taxon>Candidatus Magasanikiibacteriota</taxon>
    </lineage>
</organism>
<dbReference type="AlphaFoldDB" id="A0A2M7V7T7"/>
<keyword evidence="1" id="KW-1133">Transmembrane helix</keyword>
<evidence type="ECO:0000313" key="2">
    <source>
        <dbReference type="EMBL" id="PIZ94805.1"/>
    </source>
</evidence>
<evidence type="ECO:0000313" key="3">
    <source>
        <dbReference type="Proteomes" id="UP000228568"/>
    </source>
</evidence>
<sequence>MRRNIDNIEIKEPPLEEIKKKKSCLKRSCTSSLGCLFIVLILFLLLVQFAVKPKVKKVKHVPDDFPTEIPIYDKDSIKSINFLSGVQRGKSLEILGYIPKFILSPIVVALDLDIPGQENLVHQTTWQEFYTLMKSPVSDHRDIVTVEWQEIQAEPDFVADYYQTELKKGKFEINSWRKTNNITTFSFISKEIDGAIYIEDNPKERGTDSVTLTVYYPANIEKK</sequence>
<feature type="transmembrane region" description="Helical" evidence="1">
    <location>
        <begin position="29"/>
        <end position="51"/>
    </location>
</feature>
<gene>
    <name evidence="2" type="ORF">COX81_02495</name>
</gene>
<keyword evidence="1" id="KW-0812">Transmembrane</keyword>
<accession>A0A2M7V7T7</accession>
<comment type="caution">
    <text evidence="2">The sequence shown here is derived from an EMBL/GenBank/DDBJ whole genome shotgun (WGS) entry which is preliminary data.</text>
</comment>
<dbReference type="EMBL" id="PFPK01000029">
    <property type="protein sequence ID" value="PIZ94805.1"/>
    <property type="molecule type" value="Genomic_DNA"/>
</dbReference>
<proteinExistence type="predicted"/>
<protein>
    <submittedName>
        <fullName evidence="2">Uncharacterized protein</fullName>
    </submittedName>
</protein>
<keyword evidence="1" id="KW-0472">Membrane</keyword>